<evidence type="ECO:0000256" key="1">
    <source>
        <dbReference type="ARBA" id="ARBA00004123"/>
    </source>
</evidence>
<dbReference type="Pfam" id="PF04182">
    <property type="entry name" value="B-block_TFIIIC"/>
    <property type="match status" value="1"/>
</dbReference>
<evidence type="ECO:0000313" key="9">
    <source>
        <dbReference type="Proteomes" id="UP000541610"/>
    </source>
</evidence>
<dbReference type="InterPro" id="IPR007309">
    <property type="entry name" value="TFIIIC_Bblock-bd"/>
</dbReference>
<evidence type="ECO:0000256" key="5">
    <source>
        <dbReference type="ARBA" id="ARBA00023242"/>
    </source>
</evidence>
<dbReference type="GO" id="GO:0042791">
    <property type="term" value="P:5S class rRNA transcription by RNA polymerase III"/>
    <property type="evidence" value="ECO:0007669"/>
    <property type="project" value="TreeGrafter"/>
</dbReference>
<comment type="caution">
    <text evidence="8">The sequence shown here is derived from an EMBL/GenBank/DDBJ whole genome shotgun (WGS) entry which is preliminary data.</text>
</comment>
<dbReference type="GO" id="GO:0000127">
    <property type="term" value="C:transcription factor TFIIIC complex"/>
    <property type="evidence" value="ECO:0007669"/>
    <property type="project" value="InterPro"/>
</dbReference>
<dbReference type="PANTHER" id="PTHR15180:SF1">
    <property type="entry name" value="GENERAL TRANSCRIPTION FACTOR 3C POLYPEPTIDE 1"/>
    <property type="match status" value="1"/>
</dbReference>
<dbReference type="EMBL" id="JABANP010000020">
    <property type="protein sequence ID" value="KAF4695497.1"/>
    <property type="molecule type" value="Genomic_DNA"/>
</dbReference>
<feature type="compositionally biased region" description="Acidic residues" evidence="6">
    <location>
        <begin position="908"/>
        <end position="922"/>
    </location>
</feature>
<feature type="compositionally biased region" description="Basic and acidic residues" evidence="6">
    <location>
        <begin position="964"/>
        <end position="973"/>
    </location>
</feature>
<feature type="compositionally biased region" description="Acidic residues" evidence="6">
    <location>
        <begin position="1390"/>
        <end position="1413"/>
    </location>
</feature>
<dbReference type="PANTHER" id="PTHR15180">
    <property type="entry name" value="GENERAL TRANSCRIPTION FACTOR 3C POLYPEPTIDE 1"/>
    <property type="match status" value="1"/>
</dbReference>
<organism evidence="8 9">
    <name type="scientific">Perkinsus olseni</name>
    <name type="common">Perkinsus atlanticus</name>
    <dbReference type="NCBI Taxonomy" id="32597"/>
    <lineage>
        <taxon>Eukaryota</taxon>
        <taxon>Sar</taxon>
        <taxon>Alveolata</taxon>
        <taxon>Perkinsozoa</taxon>
        <taxon>Perkinsea</taxon>
        <taxon>Perkinsida</taxon>
        <taxon>Perkinsidae</taxon>
        <taxon>Perkinsus</taxon>
    </lineage>
</organism>
<evidence type="ECO:0000313" key="8">
    <source>
        <dbReference type="EMBL" id="KAF4695497.1"/>
    </source>
</evidence>
<dbReference type="GO" id="GO:0003677">
    <property type="term" value="F:DNA binding"/>
    <property type="evidence" value="ECO:0007669"/>
    <property type="project" value="UniProtKB-KW"/>
</dbReference>
<feature type="domain" description="B-block binding subunit of TFIIIC" evidence="7">
    <location>
        <begin position="104"/>
        <end position="176"/>
    </location>
</feature>
<dbReference type="Proteomes" id="UP000541610">
    <property type="component" value="Unassembled WGS sequence"/>
</dbReference>
<evidence type="ECO:0000256" key="2">
    <source>
        <dbReference type="ARBA" id="ARBA00022553"/>
    </source>
</evidence>
<keyword evidence="5" id="KW-0539">Nucleus</keyword>
<evidence type="ECO:0000256" key="4">
    <source>
        <dbReference type="ARBA" id="ARBA00023163"/>
    </source>
</evidence>
<feature type="region of interest" description="Disordered" evidence="6">
    <location>
        <begin position="905"/>
        <end position="934"/>
    </location>
</feature>
<sequence>MLHQLIRYALEEIAYSGPPGSKFSDIVVNLNNRKAEGADCPQLLEALKHNLVHPEELQLPCFIAEGTGEEEDPVIDVLEDYRNNLLGIALHPDICEHVVHKSIIYLVSNARYQGLWGYQLCPLLNIDHKQLHHLTSKLIQEKIIVRFNLMIPKVIRRQHKGSVSPISCVLFLHQFYDLQRMDPLLASSILSEHIEPISDRVVQLLRDSPHQLLLEVDVRNVVHSMFKGNLKRGQTQFRRCRDKLEREKKIEVVKVWSAELKVYRKAMCIYGTHVDTNDISLTPQFADMGAQEEDDGLSSTPRRESAPTSIRGLESPKTPRSEGEEEYASSEGAKSPKKNNWVGVGTFFRGHVSPDIIADLVRASGPKGFTNAEISKRLPVDKKFTERALDWTLKEYPEIRKDKDTRGKVSFWVYRFAQPEDEQPRAMLEDQVAPIIGDGDEMPTVLNLEGLSALGRVRAARTLRLVKEHGVLSVVDLGRAIDAEERLPVDKKFTERALDWTLKEYPEIRKDKDTRGKVSFWVYRFAQPEDEQPRAMLEDQVAPIIGDGDEMPTVLNLEGLSALGRVRAARTLRLVKEHGVLSVVDLGRAIDAEEGRGTKIDRKTLTKIADKVVEYEPMMKKTSTMYRSQDVSVVYWGSACTEEEAQQRVTAALQLKHSELTSSSAIKKRKRDSLASELKSEAGDGAAAAAAAAAMLGSELSSPELSTDNAVATQALFPIATSSLDVAHPGPRRRTVNDLNAAAVYRPPTIGKTASRCGGTFSQNVCVHYGYVGAIMLRCKYLHQFLLKNMRAAWFNAEELTMSLDIVGCGIPHPYLDEYLVSGSRSNLRVGDLPQDKGKSFAQIKQLLSLLVRLNLVTLGKASEVDREHHPGDDTVVYYAHDKVTLKPFLPAADAPESLLQEISDSEHDPDGEEYIFFDPEEPPPSSPGADSSSVMDACEDFWNTLQRNSLRWRRKVMNAVEKVNEQQGGEKKPKTKHSSEVFSKGRGQLPAGCDVSELFFRKNWTGSLYVSATQRNALEQLLKQLSEEPVDESYLVNGVRVVDASNPLVKATCLEHNIDLHVALKYLRRRVLLSGEKGDKFKQTVDFVPVHAVRYKCHICHFLTSHRVAILSHYRARHGYQELPDDPTLYTAKHFIQTVLNSAGASSRHNYKELINSQALPDQPRPHKRRRRNRAQAMQQLDEVPAEDVPAESSGGAPEPQLSSFEIALFKFYLATAKKLIDYREPAIITSEDPAEAYRLALRSTKGRTTNKSGMSHGVYNYLPLGYESSTAPMNEEDIRMSFQLWHARGMVGRARRADFAGRKFMLSNVARMAVYGKAADISLLRDGLACLEGDADSAGVVHAEPTGSWMQVLANCVAQGRVTLDCIWFPEASKALPGTQSDASIPNVEEEEHQSDAEDDELMEDHDDNEEGGGQQIFVGIRKHLELTQRPGGPDANNSKPPQVMEAVSWEINEDEEDNASDESQHGASASEFQRVIMEVAQHASEFNPAGYGVVAKGDVTMATPEGTEEQAAQEHHKEKEYEKSSEWTPAWAQFMREQYPKVDAKKALEAAGWLLHRVDAEVARATPLSSESSEVDLMERYTKAMKQKRRRWPDFQTVVEILEKLRLTTRIASNTTDHTGWMILSAEHAMKSCFGRYGRAEEYHPNAPGEVSLLADMLCKACPLFKRIWMPERATNETVQAACHVLETAHLDITKSAKTGFPTKFLPDDFVPLAAWVCAGSSTGPGSVNFGAIAQLLQTVMLNLQQSPGLTSEIIQDHIAVIPLCEMQVILEMLTEGGAVYTACEDLAPPIGACSEARLFSAEDEESNIDDPVYYLTLPTYS</sequence>
<accession>A0A7J6PHS9</accession>
<feature type="region of interest" description="Disordered" evidence="6">
    <location>
        <begin position="1379"/>
        <end position="1416"/>
    </location>
</feature>
<proteinExistence type="predicted"/>
<feature type="region of interest" description="Disordered" evidence="6">
    <location>
        <begin position="290"/>
        <end position="335"/>
    </location>
</feature>
<evidence type="ECO:0000256" key="3">
    <source>
        <dbReference type="ARBA" id="ARBA00023125"/>
    </source>
</evidence>
<comment type="subcellular location">
    <subcellularLocation>
        <location evidence="1">Nucleus</location>
    </subcellularLocation>
</comment>
<dbReference type="GO" id="GO:0005634">
    <property type="term" value="C:nucleus"/>
    <property type="evidence" value="ECO:0007669"/>
    <property type="project" value="UniProtKB-SubCell"/>
</dbReference>
<feature type="region of interest" description="Disordered" evidence="6">
    <location>
        <begin position="964"/>
        <end position="984"/>
    </location>
</feature>
<name>A0A7J6PHS9_PEROL</name>
<reference evidence="8 9" key="1">
    <citation type="submission" date="2020-04" db="EMBL/GenBank/DDBJ databases">
        <title>Perkinsus olseni comparative genomics.</title>
        <authorList>
            <person name="Bogema D.R."/>
        </authorList>
    </citation>
    <scope>NUCLEOTIDE SEQUENCE [LARGE SCALE GENOMIC DNA]</scope>
    <source>
        <strain evidence="8">00978-12</strain>
    </source>
</reference>
<keyword evidence="2" id="KW-0597">Phosphoprotein</keyword>
<protein>
    <recommendedName>
        <fullName evidence="7">B-block binding subunit of TFIIIC domain-containing protein</fullName>
    </recommendedName>
</protein>
<evidence type="ECO:0000259" key="7">
    <source>
        <dbReference type="Pfam" id="PF04182"/>
    </source>
</evidence>
<keyword evidence="4" id="KW-0804">Transcription</keyword>
<dbReference type="InterPro" id="IPR044210">
    <property type="entry name" value="Tfc3-like"/>
</dbReference>
<keyword evidence="3" id="KW-0238">DNA-binding</keyword>
<dbReference type="OrthoDB" id="431852at2759"/>
<feature type="region of interest" description="Disordered" evidence="6">
    <location>
        <begin position="1157"/>
        <end position="1200"/>
    </location>
</feature>
<evidence type="ECO:0000256" key="6">
    <source>
        <dbReference type="SAM" id="MobiDB-lite"/>
    </source>
</evidence>
<gene>
    <name evidence="8" type="ORF">FOZ60_004569</name>
</gene>
<dbReference type="GO" id="GO:0006384">
    <property type="term" value="P:transcription initiation at RNA polymerase III promoter"/>
    <property type="evidence" value="ECO:0007669"/>
    <property type="project" value="InterPro"/>
</dbReference>